<dbReference type="OrthoDB" id="8449254at2"/>
<organism evidence="2 4">
    <name type="scientific">Methylocella tundrae</name>
    <dbReference type="NCBI Taxonomy" id="227605"/>
    <lineage>
        <taxon>Bacteria</taxon>
        <taxon>Pseudomonadati</taxon>
        <taxon>Pseudomonadota</taxon>
        <taxon>Alphaproteobacteria</taxon>
        <taxon>Hyphomicrobiales</taxon>
        <taxon>Beijerinckiaceae</taxon>
        <taxon>Methylocella</taxon>
    </lineage>
</organism>
<dbReference type="Proteomes" id="UP000485880">
    <property type="component" value="Unassembled WGS sequence"/>
</dbReference>
<evidence type="ECO:0000256" key="1">
    <source>
        <dbReference type="SAM" id="SignalP"/>
    </source>
</evidence>
<keyword evidence="1" id="KW-0732">Signal</keyword>
<accession>A0A4U8Z6F4</accession>
<gene>
    <name evidence="3" type="ORF">MPC4_20197</name>
    <name evidence="2" type="ORF">MTUNDRAET4_4270</name>
</gene>
<reference evidence="2 4" key="1">
    <citation type="submission" date="2019-03" db="EMBL/GenBank/DDBJ databases">
        <authorList>
            <person name="Kox A.R. M."/>
        </authorList>
    </citation>
    <scope>NUCLEOTIDE SEQUENCE [LARGE SCALE GENOMIC DNA]</scope>
    <source>
        <strain evidence="2">MTUNDRAET4 annotated genome</strain>
    </source>
</reference>
<keyword evidence="5" id="KW-1185">Reference proteome</keyword>
<protein>
    <recommendedName>
        <fullName evidence="6">DUF1236 domain-containing protein</fullName>
    </recommendedName>
</protein>
<dbReference type="EMBL" id="CABFMQ020000076">
    <property type="protein sequence ID" value="VTZ49987.1"/>
    <property type="molecule type" value="Genomic_DNA"/>
</dbReference>
<dbReference type="InterPro" id="IPR009642">
    <property type="entry name" value="DUF1236"/>
</dbReference>
<evidence type="ECO:0000313" key="4">
    <source>
        <dbReference type="Proteomes" id="UP000294360"/>
    </source>
</evidence>
<evidence type="ECO:0000313" key="3">
    <source>
        <dbReference type="EMBL" id="VTZ49987.1"/>
    </source>
</evidence>
<name>A0A4U8Z6F4_METTU</name>
<reference evidence="3 5" key="2">
    <citation type="submission" date="2019-05" db="EMBL/GenBank/DDBJ databases">
        <authorList>
            <person name="Farhan Ul Haque M."/>
        </authorList>
    </citation>
    <scope>NUCLEOTIDE SEQUENCE [LARGE SCALE GENOMIC DNA]</scope>
    <source>
        <strain evidence="3">2</strain>
    </source>
</reference>
<dbReference type="AlphaFoldDB" id="A0A4U8Z6F4"/>
<dbReference type="KEGG" id="mtun:MTUNDRAET4_4270"/>
<sequence length="144" mass="14865">MKTKLLLRSVLFALLLTPLAAEAQSLSSGIQSGAAEGARSGGPVGAVLGGVAGGVIGGVGGVGNAVFGAAHWPTLQDYVREGNVPSQTIRGPVRIGERLPRGLTVYAVPPEYGVDRRYSFSVVNNEIVLVDSRSRRIVQVISAA</sequence>
<dbReference type="Proteomes" id="UP000294360">
    <property type="component" value="Chromosome"/>
</dbReference>
<feature type="chain" id="PRO_5044609850" description="DUF1236 domain-containing protein" evidence="1">
    <location>
        <begin position="24"/>
        <end position="144"/>
    </location>
</feature>
<evidence type="ECO:0008006" key="6">
    <source>
        <dbReference type="Google" id="ProtNLM"/>
    </source>
</evidence>
<feature type="signal peptide" evidence="1">
    <location>
        <begin position="1"/>
        <end position="23"/>
    </location>
</feature>
<proteinExistence type="predicted"/>
<evidence type="ECO:0000313" key="5">
    <source>
        <dbReference type="Proteomes" id="UP000485880"/>
    </source>
</evidence>
<evidence type="ECO:0000313" key="2">
    <source>
        <dbReference type="EMBL" id="VFU11151.1"/>
    </source>
</evidence>
<dbReference type="EMBL" id="LR536450">
    <property type="protein sequence ID" value="VFU11151.1"/>
    <property type="molecule type" value="Genomic_DNA"/>
</dbReference>
<dbReference type="RefSeq" id="WP_134492158.1">
    <property type="nucleotide sequence ID" value="NZ_CABFMQ020000076.1"/>
</dbReference>
<dbReference type="Pfam" id="PF06823">
    <property type="entry name" value="DUF1236"/>
    <property type="match status" value="1"/>
</dbReference>